<dbReference type="Proteomes" id="UP001615550">
    <property type="component" value="Unassembled WGS sequence"/>
</dbReference>
<dbReference type="EMBL" id="JBGORX010000001">
    <property type="protein sequence ID" value="MFJ1268196.1"/>
    <property type="molecule type" value="Genomic_DNA"/>
</dbReference>
<feature type="transmembrane region" description="Helical" evidence="1">
    <location>
        <begin position="72"/>
        <end position="91"/>
    </location>
</feature>
<evidence type="ECO:0000256" key="1">
    <source>
        <dbReference type="SAM" id="Phobius"/>
    </source>
</evidence>
<evidence type="ECO:0000313" key="3">
    <source>
        <dbReference type="Proteomes" id="UP001615550"/>
    </source>
</evidence>
<protein>
    <submittedName>
        <fullName evidence="2">Uncharacterized protein</fullName>
    </submittedName>
</protein>
<evidence type="ECO:0000313" key="2">
    <source>
        <dbReference type="EMBL" id="MFJ1268196.1"/>
    </source>
</evidence>
<keyword evidence="1" id="KW-0472">Membrane</keyword>
<feature type="transmembrane region" description="Helical" evidence="1">
    <location>
        <begin position="21"/>
        <end position="39"/>
    </location>
</feature>
<sequence length="309" mass="36414">MFTSGFKQWLEEYDPYGAQRVILPKALFLATVATYVYWIFQPSNFQSYIIPFLVIAFYEAPVLDSYAEKERLLVFITIALILISVSFYLVYPFKGTFFFFSILVLALTYYSILKYFYALKNLTMLLLVNGTVVLSTVPLGSIQVAYTFVSSTLLAMLTAFICLKIYPTNYLWIWNKAMQKFIHCLQEGIDYAIRKEKHSSAQEIQHLGMARNYRKLIPLKYRRQAYRIAVNLRNIQHCLDSLYYEDKNVAFWHDIQANFELLRLNMNTYAPCGMPRMTTVAETQLQQYICRCLKQIFIHWDKLCYLQHK</sequence>
<organism evidence="2 3">
    <name type="scientific">Legionella lytica</name>
    <dbReference type="NCBI Taxonomy" id="96232"/>
    <lineage>
        <taxon>Bacteria</taxon>
        <taxon>Pseudomonadati</taxon>
        <taxon>Pseudomonadota</taxon>
        <taxon>Gammaproteobacteria</taxon>
        <taxon>Legionellales</taxon>
        <taxon>Legionellaceae</taxon>
        <taxon>Legionella</taxon>
    </lineage>
</organism>
<proteinExistence type="predicted"/>
<feature type="transmembrane region" description="Helical" evidence="1">
    <location>
        <begin position="45"/>
        <end position="63"/>
    </location>
</feature>
<comment type="caution">
    <text evidence="2">The sequence shown here is derived from an EMBL/GenBank/DDBJ whole genome shotgun (WGS) entry which is preliminary data.</text>
</comment>
<name>A0ABW8D8M2_9GAMM</name>
<feature type="transmembrane region" description="Helical" evidence="1">
    <location>
        <begin position="124"/>
        <end position="146"/>
    </location>
</feature>
<feature type="transmembrane region" description="Helical" evidence="1">
    <location>
        <begin position="97"/>
        <end position="117"/>
    </location>
</feature>
<dbReference type="RefSeq" id="WP_400187012.1">
    <property type="nucleotide sequence ID" value="NZ_JBGORX010000001.1"/>
</dbReference>
<reference evidence="2 3" key="1">
    <citation type="submission" date="2024-08" db="EMBL/GenBank/DDBJ databases">
        <title>Draft Genome Sequence of Legionella lytica strain DSB2004, Isolated From a Fire Sprinkler System.</title>
        <authorList>
            <person name="Everhart A.D."/>
            <person name="Kidane D.T."/>
            <person name="Farone A.L."/>
            <person name="Farone M.B."/>
        </authorList>
    </citation>
    <scope>NUCLEOTIDE SEQUENCE [LARGE SCALE GENOMIC DNA]</scope>
    <source>
        <strain evidence="2 3">DSB2004</strain>
    </source>
</reference>
<keyword evidence="1" id="KW-1133">Transmembrane helix</keyword>
<keyword evidence="3" id="KW-1185">Reference proteome</keyword>
<accession>A0ABW8D8M2</accession>
<gene>
    <name evidence="2" type="ORF">ACD661_06480</name>
</gene>
<feature type="transmembrane region" description="Helical" evidence="1">
    <location>
        <begin position="152"/>
        <end position="173"/>
    </location>
</feature>
<keyword evidence="1" id="KW-0812">Transmembrane</keyword>